<evidence type="ECO:0000256" key="8">
    <source>
        <dbReference type="ARBA" id="ARBA00022729"/>
    </source>
</evidence>
<dbReference type="GO" id="GO:0043190">
    <property type="term" value="C:ATP-binding cassette (ABC) transporter complex"/>
    <property type="evidence" value="ECO:0007669"/>
    <property type="project" value="InterPro"/>
</dbReference>
<dbReference type="GO" id="GO:0015087">
    <property type="term" value="F:cobalt ion transmembrane transporter activity"/>
    <property type="evidence" value="ECO:0007669"/>
    <property type="project" value="UniProtKB-UniRule"/>
</dbReference>
<evidence type="ECO:0000313" key="16">
    <source>
        <dbReference type="Proteomes" id="UP000239863"/>
    </source>
</evidence>
<evidence type="ECO:0000256" key="9">
    <source>
        <dbReference type="ARBA" id="ARBA00022989"/>
    </source>
</evidence>
<evidence type="ECO:0000256" key="2">
    <source>
        <dbReference type="ARBA" id="ARBA00004953"/>
    </source>
</evidence>
<comment type="similarity">
    <text evidence="13 14">Belongs to the CbiM family.</text>
</comment>
<dbReference type="InterPro" id="IPR002751">
    <property type="entry name" value="CbiM/NikMN"/>
</dbReference>
<evidence type="ECO:0000256" key="3">
    <source>
        <dbReference type="ARBA" id="ARBA00022426"/>
    </source>
</evidence>
<evidence type="ECO:0000256" key="6">
    <source>
        <dbReference type="ARBA" id="ARBA00022573"/>
    </source>
</evidence>
<dbReference type="HAMAP" id="MF_01462">
    <property type="entry name" value="CbiM"/>
    <property type="match status" value="1"/>
</dbReference>
<evidence type="ECO:0000256" key="4">
    <source>
        <dbReference type="ARBA" id="ARBA00022448"/>
    </source>
</evidence>
<keyword evidence="12 14" id="KW-0170">Cobalt</keyword>
<reference evidence="15 16" key="1">
    <citation type="submission" date="2018-02" db="EMBL/GenBank/DDBJ databases">
        <title>Genomic Encyclopedia of Archaeal and Bacterial Type Strains, Phase II (KMG-II): from individual species to whole genera.</title>
        <authorList>
            <person name="Goeker M."/>
        </authorList>
    </citation>
    <scope>NUCLEOTIDE SEQUENCE [LARGE SCALE GENOMIC DNA]</scope>
    <source>
        <strain evidence="15 16">DSM 15099</strain>
    </source>
</reference>
<keyword evidence="9 14" id="KW-1133">Transmembrane helix</keyword>
<dbReference type="PANTHER" id="PTHR43627">
    <property type="match status" value="1"/>
</dbReference>
<evidence type="ECO:0000256" key="11">
    <source>
        <dbReference type="ARBA" id="ARBA00023136"/>
    </source>
</evidence>
<feature type="transmembrane region" description="Helical" evidence="14">
    <location>
        <begin position="199"/>
        <end position="222"/>
    </location>
</feature>
<dbReference type="InterPro" id="IPR018024">
    <property type="entry name" value="CbiM"/>
</dbReference>
<comment type="function">
    <text evidence="14">Part of the energy-coupling factor (ECF) transporter complex CbiMNOQ involved in cobalt import.</text>
</comment>
<evidence type="ECO:0000256" key="12">
    <source>
        <dbReference type="ARBA" id="ARBA00023285"/>
    </source>
</evidence>
<keyword evidence="5 14" id="KW-1003">Cell membrane</keyword>
<accession>A0A2S6FX77</accession>
<dbReference type="Gene3D" id="1.10.1760.20">
    <property type="match status" value="1"/>
</dbReference>
<feature type="transmembrane region" description="Helical" evidence="14">
    <location>
        <begin position="63"/>
        <end position="81"/>
    </location>
</feature>
<feature type="transmembrane region" description="Helical" evidence="14">
    <location>
        <begin position="101"/>
        <end position="124"/>
    </location>
</feature>
<dbReference type="AlphaFoldDB" id="A0A2S6FX77"/>
<dbReference type="Pfam" id="PF01891">
    <property type="entry name" value="CbiM"/>
    <property type="match status" value="1"/>
</dbReference>
<keyword evidence="3 14" id="KW-0171">Cobalt transport</keyword>
<dbReference type="PANTHER" id="PTHR43627:SF1">
    <property type="entry name" value="COBALT TRANSPORT PROTEIN CBIM"/>
    <property type="match status" value="1"/>
</dbReference>
<keyword evidence="10 14" id="KW-0406">Ion transport</keyword>
<evidence type="ECO:0000256" key="13">
    <source>
        <dbReference type="ARBA" id="ARBA00060918"/>
    </source>
</evidence>
<dbReference type="Proteomes" id="UP000239863">
    <property type="component" value="Unassembled WGS sequence"/>
</dbReference>
<dbReference type="GeneID" id="75091112"/>
<keyword evidence="11 14" id="KW-0472">Membrane</keyword>
<evidence type="ECO:0000256" key="10">
    <source>
        <dbReference type="ARBA" id="ARBA00023065"/>
    </source>
</evidence>
<keyword evidence="4 14" id="KW-0813">Transport</keyword>
<dbReference type="NCBIfam" id="TIGR00123">
    <property type="entry name" value="cbiM"/>
    <property type="match status" value="1"/>
</dbReference>
<dbReference type="OrthoDB" id="9809846at2"/>
<comment type="caution">
    <text evidence="15">The sequence shown here is derived from an EMBL/GenBank/DDBJ whole genome shotgun (WGS) entry which is preliminary data.</text>
</comment>
<keyword evidence="7 14" id="KW-0812">Transmembrane</keyword>
<evidence type="ECO:0000313" key="15">
    <source>
        <dbReference type="EMBL" id="PPK48202.1"/>
    </source>
</evidence>
<keyword evidence="8" id="KW-0732">Signal</keyword>
<feature type="transmembrane region" description="Helical" evidence="14">
    <location>
        <begin position="30"/>
        <end position="51"/>
    </location>
</feature>
<organism evidence="15 16">
    <name type="scientific">Clostridium algidicarnis DSM 15099</name>
    <dbReference type="NCBI Taxonomy" id="1121295"/>
    <lineage>
        <taxon>Bacteria</taxon>
        <taxon>Bacillati</taxon>
        <taxon>Bacillota</taxon>
        <taxon>Clostridia</taxon>
        <taxon>Eubacteriales</taxon>
        <taxon>Clostridiaceae</taxon>
        <taxon>Clostridium</taxon>
    </lineage>
</organism>
<comment type="subcellular location">
    <subcellularLocation>
        <location evidence="1">Cell inner membrane</location>
        <topology evidence="1">Multi-pass membrane protein</topology>
    </subcellularLocation>
    <subcellularLocation>
        <location evidence="14">Cell membrane</location>
        <topology evidence="14">Multi-pass membrane protein</topology>
    </subcellularLocation>
</comment>
<comment type="subunit">
    <text evidence="14">Forms an energy-coupling factor (ECF) transporter complex composed of an ATP-binding protein (A component, CbiO), a transmembrane protein (T component, CbiQ) and 2 possible substrate-capture proteins (S components, CbiM and CbiN) of unknown stoichimetry.</text>
</comment>
<comment type="pathway">
    <text evidence="2 14">Cofactor biosynthesis; adenosylcobalamin biosynthesis.</text>
</comment>
<proteinExistence type="inferred from homology"/>
<evidence type="ECO:0000256" key="1">
    <source>
        <dbReference type="ARBA" id="ARBA00004429"/>
    </source>
</evidence>
<dbReference type="UniPathway" id="UPA00148"/>
<evidence type="ECO:0000256" key="5">
    <source>
        <dbReference type="ARBA" id="ARBA00022475"/>
    </source>
</evidence>
<feature type="transmembrane region" description="Helical" evidence="14">
    <location>
        <begin position="131"/>
        <end position="150"/>
    </location>
</feature>
<dbReference type="RefSeq" id="WP_029452980.1">
    <property type="nucleotide sequence ID" value="NZ_PTIS01000009.1"/>
</dbReference>
<dbReference type="GO" id="GO:0009236">
    <property type="term" value="P:cobalamin biosynthetic process"/>
    <property type="evidence" value="ECO:0007669"/>
    <property type="project" value="UniProtKB-UniRule"/>
</dbReference>
<dbReference type="EMBL" id="PTIS01000009">
    <property type="protein sequence ID" value="PPK48202.1"/>
    <property type="molecule type" value="Genomic_DNA"/>
</dbReference>
<evidence type="ECO:0000256" key="7">
    <source>
        <dbReference type="ARBA" id="ARBA00022692"/>
    </source>
</evidence>
<protein>
    <recommendedName>
        <fullName evidence="14">Cobalt transport protein CbiM</fullName>
    </recommendedName>
    <alternativeName>
        <fullName evidence="14">Energy-coupling factor transporter probable substrate-capture protein CbiM</fullName>
        <shortName evidence="14">ECF transporter S component CbiM</shortName>
    </alternativeName>
</protein>
<dbReference type="STRING" id="37659.GCA_000703125_02278"/>
<evidence type="ECO:0000256" key="14">
    <source>
        <dbReference type="HAMAP-Rule" id="MF_01462"/>
    </source>
</evidence>
<feature type="transmembrane region" description="Helical" evidence="14">
    <location>
        <begin position="162"/>
        <end position="187"/>
    </location>
</feature>
<sequence>MKKKSVFILSLLMFLGGTYMANAMHIVEGFLSPLWCVVYFALSAPFFILGLRDIKSKTKDNKDLKMLLALVAAYAFVLSAMKLPSVSGSSSHPTGTGLGAILFGPYVMSVVGSIVLLFQAIFLAHGGITTLGANVFSMGIVGPIISYVIYRALKNKNKRLAVFLAAALGDLVTYIVTSLQLGLAFPATDGGVLASFIKFIGIFAITQIPLAVIEGILTVGIFEFIEKHSKEELISLGGVK</sequence>
<gene>
    <name evidence="14" type="primary">cbiM</name>
    <name evidence="15" type="ORF">BD821_10968</name>
</gene>
<name>A0A2S6FX77_9CLOT</name>
<dbReference type="NCBIfam" id="NF006184">
    <property type="entry name" value="PRK08319.1"/>
    <property type="match status" value="1"/>
</dbReference>
<keyword evidence="6 14" id="KW-0169">Cobalamin biosynthesis</keyword>
<dbReference type="FunFam" id="1.10.1760.20:FF:000001">
    <property type="entry name" value="Cobalt transport protein CbiM"/>
    <property type="match status" value="1"/>
</dbReference>